<feature type="region of interest" description="Disordered" evidence="4">
    <location>
        <begin position="191"/>
        <end position="230"/>
    </location>
</feature>
<dbReference type="InterPro" id="IPR011009">
    <property type="entry name" value="Kinase-like_dom_sf"/>
</dbReference>
<evidence type="ECO:0000256" key="2">
    <source>
        <dbReference type="ARBA" id="ARBA00022614"/>
    </source>
</evidence>
<keyword evidence="9" id="KW-1185">Reference proteome</keyword>
<feature type="signal peptide" evidence="6">
    <location>
        <begin position="1"/>
        <end position="26"/>
    </location>
</feature>
<keyword evidence="2" id="KW-0433">Leucine-rich repeat</keyword>
<name>A0A6A6L5K1_HEVBR</name>
<accession>A0A6A6L5K1</accession>
<dbReference type="Gene3D" id="3.80.10.10">
    <property type="entry name" value="Ribonuclease Inhibitor"/>
    <property type="match status" value="1"/>
</dbReference>
<dbReference type="EMBL" id="JAAGAX010000013">
    <property type="protein sequence ID" value="KAF2295356.1"/>
    <property type="molecule type" value="Genomic_DNA"/>
</dbReference>
<keyword evidence="5" id="KW-0472">Membrane</keyword>
<dbReference type="SUPFAM" id="SSF56112">
    <property type="entry name" value="Protein kinase-like (PK-like)"/>
    <property type="match status" value="1"/>
</dbReference>
<keyword evidence="5" id="KW-0812">Transmembrane</keyword>
<keyword evidence="5" id="KW-1133">Transmembrane helix</keyword>
<organism evidence="8 9">
    <name type="scientific">Hevea brasiliensis</name>
    <name type="common">Para rubber tree</name>
    <name type="synonym">Siphonia brasiliensis</name>
    <dbReference type="NCBI Taxonomy" id="3981"/>
    <lineage>
        <taxon>Eukaryota</taxon>
        <taxon>Viridiplantae</taxon>
        <taxon>Streptophyta</taxon>
        <taxon>Embryophyta</taxon>
        <taxon>Tracheophyta</taxon>
        <taxon>Spermatophyta</taxon>
        <taxon>Magnoliopsida</taxon>
        <taxon>eudicotyledons</taxon>
        <taxon>Gunneridae</taxon>
        <taxon>Pentapetalae</taxon>
        <taxon>rosids</taxon>
        <taxon>fabids</taxon>
        <taxon>Malpighiales</taxon>
        <taxon>Euphorbiaceae</taxon>
        <taxon>Crotonoideae</taxon>
        <taxon>Micrandreae</taxon>
        <taxon>Hevea</taxon>
    </lineage>
</organism>
<dbReference type="PANTHER" id="PTHR48007:SF47">
    <property type="entry name" value="PROTEIN KINASE DOMAIN-CONTAINING PROTEIN"/>
    <property type="match status" value="1"/>
</dbReference>
<dbReference type="InterPro" id="IPR032675">
    <property type="entry name" value="LRR_dom_sf"/>
</dbReference>
<dbReference type="GO" id="GO:0016020">
    <property type="term" value="C:membrane"/>
    <property type="evidence" value="ECO:0007669"/>
    <property type="project" value="UniProtKB-SubCell"/>
</dbReference>
<feature type="domain" description="Protein kinase" evidence="7">
    <location>
        <begin position="132"/>
        <end position="517"/>
    </location>
</feature>
<gene>
    <name evidence="8" type="ORF">GH714_032647</name>
</gene>
<dbReference type="Gene3D" id="1.10.510.10">
    <property type="entry name" value="Transferase(Phosphotransferase) domain 1"/>
    <property type="match status" value="1"/>
</dbReference>
<dbReference type="Proteomes" id="UP000467840">
    <property type="component" value="Chromosome 7"/>
</dbReference>
<comment type="subcellular location">
    <subcellularLocation>
        <location evidence="1">Membrane</location>
    </subcellularLocation>
</comment>
<dbReference type="InterPro" id="IPR000719">
    <property type="entry name" value="Prot_kinase_dom"/>
</dbReference>
<dbReference type="Pfam" id="PF08263">
    <property type="entry name" value="LRRNT_2"/>
    <property type="match status" value="1"/>
</dbReference>
<reference evidence="8 9" key="1">
    <citation type="journal article" date="2020" name="Mol. Plant">
        <title>The Chromosome-Based Rubber Tree Genome Provides New Insights into Spurge Genome Evolution and Rubber Biosynthesis.</title>
        <authorList>
            <person name="Liu J."/>
            <person name="Shi C."/>
            <person name="Shi C.C."/>
            <person name="Li W."/>
            <person name="Zhang Q.J."/>
            <person name="Zhang Y."/>
            <person name="Li K."/>
            <person name="Lu H.F."/>
            <person name="Shi C."/>
            <person name="Zhu S.T."/>
            <person name="Xiao Z.Y."/>
            <person name="Nan H."/>
            <person name="Yue Y."/>
            <person name="Zhu X.G."/>
            <person name="Wu Y."/>
            <person name="Hong X.N."/>
            <person name="Fan G.Y."/>
            <person name="Tong Y."/>
            <person name="Zhang D."/>
            <person name="Mao C.L."/>
            <person name="Liu Y.L."/>
            <person name="Hao S.J."/>
            <person name="Liu W.Q."/>
            <person name="Lv M.Q."/>
            <person name="Zhang H.B."/>
            <person name="Liu Y."/>
            <person name="Hu-Tang G.R."/>
            <person name="Wang J.P."/>
            <person name="Wang J.H."/>
            <person name="Sun Y.H."/>
            <person name="Ni S.B."/>
            <person name="Chen W.B."/>
            <person name="Zhang X.C."/>
            <person name="Jiao Y.N."/>
            <person name="Eichler E.E."/>
            <person name="Li G.H."/>
            <person name="Liu X."/>
            <person name="Gao L.Z."/>
        </authorList>
    </citation>
    <scope>NUCLEOTIDE SEQUENCE [LARGE SCALE GENOMIC DNA]</scope>
    <source>
        <strain evidence="9">cv. GT1</strain>
        <tissue evidence="8">Leaf</tissue>
    </source>
</reference>
<feature type="region of interest" description="Disordered" evidence="4">
    <location>
        <begin position="356"/>
        <end position="400"/>
    </location>
</feature>
<evidence type="ECO:0000313" key="8">
    <source>
        <dbReference type="EMBL" id="KAF2295356.1"/>
    </source>
</evidence>
<protein>
    <recommendedName>
        <fullName evidence="7">Protein kinase domain-containing protein</fullName>
    </recommendedName>
</protein>
<dbReference type="SMART" id="SM00220">
    <property type="entry name" value="S_TKc"/>
    <property type="match status" value="1"/>
</dbReference>
<dbReference type="GO" id="GO:0004672">
    <property type="term" value="F:protein kinase activity"/>
    <property type="evidence" value="ECO:0007669"/>
    <property type="project" value="InterPro"/>
</dbReference>
<dbReference type="PANTHER" id="PTHR48007">
    <property type="entry name" value="LEUCINE-RICH REPEAT RECEPTOR-LIKE PROTEIN KINASE PXC1"/>
    <property type="match status" value="1"/>
</dbReference>
<dbReference type="InterPro" id="IPR013210">
    <property type="entry name" value="LRR_N_plant-typ"/>
</dbReference>
<feature type="compositionally biased region" description="Basic and acidic residues" evidence="4">
    <location>
        <begin position="209"/>
        <end position="226"/>
    </location>
</feature>
<evidence type="ECO:0000256" key="1">
    <source>
        <dbReference type="ARBA" id="ARBA00004370"/>
    </source>
</evidence>
<dbReference type="AlphaFoldDB" id="A0A6A6L5K1"/>
<dbReference type="Gene3D" id="3.30.200.20">
    <property type="entry name" value="Phosphorylase Kinase, domain 1"/>
    <property type="match status" value="1"/>
</dbReference>
<proteinExistence type="predicted"/>
<feature type="transmembrane region" description="Helical" evidence="5">
    <location>
        <begin position="129"/>
        <end position="151"/>
    </location>
</feature>
<dbReference type="PROSITE" id="PS50011">
    <property type="entry name" value="PROTEIN_KINASE_DOM"/>
    <property type="match status" value="1"/>
</dbReference>
<dbReference type="InterPro" id="IPR046959">
    <property type="entry name" value="PRK1-6/SRF4-like"/>
</dbReference>
<feature type="compositionally biased region" description="Acidic residues" evidence="4">
    <location>
        <begin position="195"/>
        <end position="208"/>
    </location>
</feature>
<evidence type="ECO:0000256" key="5">
    <source>
        <dbReference type="SAM" id="Phobius"/>
    </source>
</evidence>
<feature type="chain" id="PRO_5025473118" description="Protein kinase domain-containing protein" evidence="6">
    <location>
        <begin position="27"/>
        <end position="520"/>
    </location>
</feature>
<keyword evidence="3" id="KW-0677">Repeat</keyword>
<feature type="compositionally biased region" description="Polar residues" evidence="4">
    <location>
        <begin position="362"/>
        <end position="384"/>
    </location>
</feature>
<sequence length="520" mass="56956">MNSQRNSLHIWWTILALILLFLAVQSFGLNTDGILLFSFKFSILSDPFRVLQSWNYYDETPCSWNGVTCGAPGIDATFSRVTGLSLPNSQLLGSIPAELAIAAIPKAIPATTPPGHAATGSQGLRRGTIVAIIVGDIAGAAILGMLFFYVYHLKKRKNIETTLKKETNNAKDTWSSSSESRGFTRWSCLRKRGDNEEESDSTSSDNDDDNPRSLENRRPQEQEQHKGGTLVTFDGEKQLELETLLKASAYILGATGSSIMYKAVLEDRTALAVRRIGESRLERFRDFETQVRIIAKLVHPNLVRIRGFYWGSMRSSLSMISSPMAASPMLVTPSNILLGSDMEPRIGDFGLERLMTGDSSRKSGGSTRNFGSQRSTASRDSFQDFSLGPSPSPSPSLIGGLSPYHAPESLRSLKPNPKWDVYSFGVILLELLTGKVIAVDELGQGNNGLSVDDQNRAIRMADVAIRADVEGKEEALLACFKLGYSCASPIPQKRPTMKEVLQVLEKIPSSSSSSSYLYGH</sequence>
<comment type="caution">
    <text evidence="8">The sequence shown here is derived from an EMBL/GenBank/DDBJ whole genome shotgun (WGS) entry which is preliminary data.</text>
</comment>
<dbReference type="Pfam" id="PF00069">
    <property type="entry name" value="Pkinase"/>
    <property type="match status" value="1"/>
</dbReference>
<evidence type="ECO:0000256" key="3">
    <source>
        <dbReference type="ARBA" id="ARBA00022737"/>
    </source>
</evidence>
<evidence type="ECO:0000313" key="9">
    <source>
        <dbReference type="Proteomes" id="UP000467840"/>
    </source>
</evidence>
<dbReference type="GO" id="GO:0005524">
    <property type="term" value="F:ATP binding"/>
    <property type="evidence" value="ECO:0007669"/>
    <property type="project" value="InterPro"/>
</dbReference>
<evidence type="ECO:0000256" key="4">
    <source>
        <dbReference type="SAM" id="MobiDB-lite"/>
    </source>
</evidence>
<evidence type="ECO:0000259" key="7">
    <source>
        <dbReference type="PROSITE" id="PS50011"/>
    </source>
</evidence>
<evidence type="ECO:0000256" key="6">
    <source>
        <dbReference type="SAM" id="SignalP"/>
    </source>
</evidence>
<keyword evidence="6" id="KW-0732">Signal</keyword>